<feature type="transmembrane region" description="Helical" evidence="2">
    <location>
        <begin position="227"/>
        <end position="244"/>
    </location>
</feature>
<dbReference type="EMBL" id="JASNGB010000091">
    <property type="protein sequence ID" value="MDL2344573.1"/>
    <property type="molecule type" value="Genomic_DNA"/>
</dbReference>
<evidence type="ECO:0008006" key="5">
    <source>
        <dbReference type="Google" id="ProtNLM"/>
    </source>
</evidence>
<keyword evidence="4" id="KW-1185">Reference proteome</keyword>
<feature type="region of interest" description="Disordered" evidence="1">
    <location>
        <begin position="1"/>
        <end position="23"/>
    </location>
</feature>
<reference evidence="3 4" key="1">
    <citation type="submission" date="2023-05" db="EMBL/GenBank/DDBJ databases">
        <authorList>
            <person name="Gao F."/>
        </authorList>
    </citation>
    <scope>NUCLEOTIDE SEQUENCE [LARGE SCALE GENOMIC DNA]</scope>
    <source>
        <strain evidence="3 4">MIMF12</strain>
    </source>
</reference>
<gene>
    <name evidence="3" type="ORF">QOL99_10435</name>
</gene>
<evidence type="ECO:0000313" key="4">
    <source>
        <dbReference type="Proteomes" id="UP001302059"/>
    </source>
</evidence>
<feature type="transmembrane region" description="Helical" evidence="2">
    <location>
        <begin position="40"/>
        <end position="62"/>
    </location>
</feature>
<feature type="transmembrane region" description="Helical" evidence="2">
    <location>
        <begin position="154"/>
        <end position="175"/>
    </location>
</feature>
<dbReference type="RefSeq" id="WP_285523650.1">
    <property type="nucleotide sequence ID" value="NZ_JASNGB010000091.1"/>
</dbReference>
<feature type="transmembrane region" description="Helical" evidence="2">
    <location>
        <begin position="114"/>
        <end position="134"/>
    </location>
</feature>
<sequence>MQSTPQAEGLITAASRSHPLPTPDQQLTLQLNGRRLVRTLLGTAAVLIVVGFLGEFSTRFLPDFFGRDLLASLTYLGGETNLPATFSALLLLGAAALLGTIARIKWALQDSQRRVWTGLAFLFGVLALDEAAGLHERLIVPVQKVIKTDGVLHYAWVVPYGALTILVLLACLRFLRHLPARTRAGMLLAGVLYVGGAFGFELIEGYVKTLYGRHTFLMEGLITVKESLEMFGVILLIATLFAYIREYLPGLRVQVGLNTEAPRA</sequence>
<evidence type="ECO:0000256" key="2">
    <source>
        <dbReference type="SAM" id="Phobius"/>
    </source>
</evidence>
<evidence type="ECO:0000313" key="3">
    <source>
        <dbReference type="EMBL" id="MDL2344573.1"/>
    </source>
</evidence>
<dbReference type="Proteomes" id="UP001302059">
    <property type="component" value="Unassembled WGS sequence"/>
</dbReference>
<accession>A0ABT7JKU0</accession>
<organism evidence="3 4">
    <name type="scientific">Deinococcus rhizophilus</name>
    <dbReference type="NCBI Taxonomy" id="3049544"/>
    <lineage>
        <taxon>Bacteria</taxon>
        <taxon>Thermotogati</taxon>
        <taxon>Deinococcota</taxon>
        <taxon>Deinococci</taxon>
        <taxon>Deinococcales</taxon>
        <taxon>Deinococcaceae</taxon>
        <taxon>Deinococcus</taxon>
    </lineage>
</organism>
<keyword evidence="2" id="KW-1133">Transmembrane helix</keyword>
<evidence type="ECO:0000256" key="1">
    <source>
        <dbReference type="SAM" id="MobiDB-lite"/>
    </source>
</evidence>
<feature type="transmembrane region" description="Helical" evidence="2">
    <location>
        <begin position="82"/>
        <end position="102"/>
    </location>
</feature>
<name>A0ABT7JKU0_9DEIO</name>
<protein>
    <recommendedName>
        <fullName evidence="5">Multidrug transporter</fullName>
    </recommendedName>
</protein>
<feature type="transmembrane region" description="Helical" evidence="2">
    <location>
        <begin position="187"/>
        <end position="207"/>
    </location>
</feature>
<proteinExistence type="predicted"/>
<keyword evidence="2" id="KW-0472">Membrane</keyword>
<keyword evidence="2" id="KW-0812">Transmembrane</keyword>
<comment type="caution">
    <text evidence="3">The sequence shown here is derived from an EMBL/GenBank/DDBJ whole genome shotgun (WGS) entry which is preliminary data.</text>
</comment>